<dbReference type="EMBL" id="CCBN010000021">
    <property type="protein sequence ID" value="CDO57420.1"/>
    <property type="molecule type" value="Genomic_DNA"/>
</dbReference>
<dbReference type="STRING" id="1173061.A0A0J9XIY7"/>
<evidence type="ECO:0000256" key="3">
    <source>
        <dbReference type="ARBA" id="ARBA00023034"/>
    </source>
</evidence>
<dbReference type="InterPro" id="IPR048485">
    <property type="entry name" value="COG5_helical"/>
</dbReference>
<dbReference type="Proteomes" id="UP000242525">
    <property type="component" value="Unassembled WGS sequence"/>
</dbReference>
<organism evidence="7 8">
    <name type="scientific">Geotrichum candidum</name>
    <name type="common">Oospora lactis</name>
    <name type="synonym">Dipodascus geotrichum</name>
    <dbReference type="NCBI Taxonomy" id="1173061"/>
    <lineage>
        <taxon>Eukaryota</taxon>
        <taxon>Fungi</taxon>
        <taxon>Dikarya</taxon>
        <taxon>Ascomycota</taxon>
        <taxon>Saccharomycotina</taxon>
        <taxon>Dipodascomycetes</taxon>
        <taxon>Dipodascales</taxon>
        <taxon>Dipodascaceae</taxon>
        <taxon>Geotrichum</taxon>
    </lineage>
</organism>
<dbReference type="GO" id="GO:0006891">
    <property type="term" value="P:intra-Golgi vesicle-mediated transport"/>
    <property type="evidence" value="ECO:0007669"/>
    <property type="project" value="InterPro"/>
</dbReference>
<reference evidence="7" key="1">
    <citation type="submission" date="2014-03" db="EMBL/GenBank/DDBJ databases">
        <authorList>
            <person name="Casaregola S."/>
        </authorList>
    </citation>
    <scope>NUCLEOTIDE SEQUENCE [LARGE SCALE GENOMIC DNA]</scope>
    <source>
        <strain evidence="7">CLIB 918</strain>
    </source>
</reference>
<keyword evidence="4" id="KW-0472">Membrane</keyword>
<dbReference type="Pfam" id="PF20649">
    <property type="entry name" value="COG5_C"/>
    <property type="match status" value="1"/>
</dbReference>
<dbReference type="InterPro" id="IPR049176">
    <property type="entry name" value="COG5_N"/>
</dbReference>
<dbReference type="GO" id="GO:0017119">
    <property type="term" value="C:Golgi transport complex"/>
    <property type="evidence" value="ECO:0007669"/>
    <property type="project" value="InterPro"/>
</dbReference>
<feature type="domain" description="Conserved oligomeric Golgi complex subunit 5 helical" evidence="6">
    <location>
        <begin position="204"/>
        <end position="429"/>
    </location>
</feature>
<dbReference type="InterPro" id="IPR019465">
    <property type="entry name" value="Cog5"/>
</dbReference>
<accession>A0A0J9XIY7</accession>
<evidence type="ECO:0000256" key="2">
    <source>
        <dbReference type="ARBA" id="ARBA00020974"/>
    </source>
</evidence>
<evidence type="ECO:0000259" key="5">
    <source>
        <dbReference type="Pfam" id="PF10392"/>
    </source>
</evidence>
<feature type="domain" description="Conserved oligomeric Golgi complex subunit 5 N-terminal" evidence="5">
    <location>
        <begin position="20"/>
        <end position="151"/>
    </location>
</feature>
<proteinExistence type="predicted"/>
<dbReference type="AlphaFoldDB" id="A0A0J9XIY7"/>
<gene>
    <name evidence="7" type="ORF">BN980_GECA21s00934g</name>
</gene>
<evidence type="ECO:0000313" key="7">
    <source>
        <dbReference type="EMBL" id="CDO57420.1"/>
    </source>
</evidence>
<name>A0A0J9XIY7_GEOCN</name>
<comment type="subcellular location">
    <subcellularLocation>
        <location evidence="1">Golgi apparatus membrane</location>
        <topology evidence="1">Peripheral membrane protein</topology>
    </subcellularLocation>
</comment>
<dbReference type="OrthoDB" id="18786at2759"/>
<keyword evidence="8" id="KW-1185">Reference proteome</keyword>
<dbReference type="PANTHER" id="PTHR13228">
    <property type="entry name" value="CONSERVED OLIGOMERIC GOLGI COMPLEX COMPONENT 5"/>
    <property type="match status" value="1"/>
</dbReference>
<evidence type="ECO:0000313" key="8">
    <source>
        <dbReference type="Proteomes" id="UP000242525"/>
    </source>
</evidence>
<dbReference type="PANTHER" id="PTHR13228:SF3">
    <property type="entry name" value="CONSERVED OLIGOMERIC GOLGI COMPLEX SUBUNIT 5"/>
    <property type="match status" value="1"/>
</dbReference>
<dbReference type="Pfam" id="PF10392">
    <property type="entry name" value="COG5_N"/>
    <property type="match status" value="1"/>
</dbReference>
<evidence type="ECO:0000256" key="1">
    <source>
        <dbReference type="ARBA" id="ARBA00004395"/>
    </source>
</evidence>
<dbReference type="GO" id="GO:0000139">
    <property type="term" value="C:Golgi membrane"/>
    <property type="evidence" value="ECO:0007669"/>
    <property type="project" value="UniProtKB-SubCell"/>
</dbReference>
<keyword evidence="3" id="KW-0333">Golgi apparatus</keyword>
<evidence type="ECO:0000259" key="6">
    <source>
        <dbReference type="Pfam" id="PF20649"/>
    </source>
</evidence>
<protein>
    <recommendedName>
        <fullName evidence="2">Conserved oligomeric Golgi complex subunit 5</fullName>
    </recommendedName>
</protein>
<evidence type="ECO:0000256" key="4">
    <source>
        <dbReference type="ARBA" id="ARBA00023136"/>
    </source>
</evidence>
<comment type="caution">
    <text evidence="7">The sequence shown here is derived from an EMBL/GenBank/DDBJ whole genome shotgun (WGS) entry which is preliminary data.</text>
</comment>
<sequence length="459" mass="50756">MAQTTTPPTTDLKSEYVDYEVYLQDSFSPIVFANSLVQATNDLHDLDIDLQTPNKRLRYDLDEVEQRITNLTSSNYQDLIAQASSAGAVAKTLPPLRTSLEHINSSYAKLQRDILAPYYNAQKLYTALKRLHSTSGLLRALTWYLYLARQLATLLKPIASPSAVPDNPRSARVANLDAISATDLLQAAQTVSEIRAQIKSEPGLRSLHVIRTHESSLGKVEQKLVHHCQNIIKFYTSNPKSFENDGASIVRTSSPSLSGSTNNIHSGIPAGLDYNTLITHACYSLFLLKPEALASSIQKYHVAQIGASVNDIVRSLSSLNMTMMRFNSALTASGERAKSIATLNKLLRSFDRPATAVVIDSNSDSVDADLSLWDFVSSSLDVTSLSNVYWKDLARNLETQIRDFTHNNSNMVKTIHFKNYPSTKEIVNNLAVKPFNGSEAAAQPEEIKLLVRSLAPLFR</sequence>